<dbReference type="RefSeq" id="WP_000168233.1">
    <property type="nucleotide sequence ID" value="NZ_JMOD01000004.1"/>
</dbReference>
<comment type="caution">
    <text evidence="2">The sequence shown here is derived from an EMBL/GenBank/DDBJ whole genome shotgun (WGS) entry which is preliminary data.</text>
</comment>
<protein>
    <submittedName>
        <fullName evidence="2">MazG nucleotide pyrophosphohydrolase domain protein</fullName>
    </submittedName>
</protein>
<name>A0A062IR72_ACIBA</name>
<dbReference type="Proteomes" id="UP000027327">
    <property type="component" value="Unassembled WGS sequence"/>
</dbReference>
<organism evidence="2 3">
    <name type="scientific">Acinetobacter baumannii 21072</name>
    <dbReference type="NCBI Taxonomy" id="1310697"/>
    <lineage>
        <taxon>Bacteria</taxon>
        <taxon>Pseudomonadati</taxon>
        <taxon>Pseudomonadota</taxon>
        <taxon>Gammaproteobacteria</taxon>
        <taxon>Moraxellales</taxon>
        <taxon>Moraxellaceae</taxon>
        <taxon>Acinetobacter</taxon>
        <taxon>Acinetobacter calcoaceticus/baumannii complex</taxon>
    </lineage>
</organism>
<dbReference type="InterPro" id="IPR011379">
    <property type="entry name" value="MazG-related_GP37"/>
</dbReference>
<dbReference type="EMBL" id="JMOD01000004">
    <property type="protein sequence ID" value="KCY22295.1"/>
    <property type="molecule type" value="Genomic_DNA"/>
</dbReference>
<sequence length="121" mass="13365">MASQVIFSEMVAALVKNGQDILKELTPEQADLLHMGVGVSGESGELLDAIKKHAIYGKPLDRENIIEELGDLEFFMERIRQIIGVSREETIAANMAKLGKRYSKGTYSNEQAQARADKVEA</sequence>
<accession>A0A062IR72</accession>
<proteinExistence type="predicted"/>
<keyword evidence="2" id="KW-0378">Hydrolase</keyword>
<dbReference type="AlphaFoldDB" id="A0A062IR72"/>
<reference evidence="2 3" key="1">
    <citation type="submission" date="2014-04" db="EMBL/GenBank/DDBJ databases">
        <title>Comparative genomics and transcriptomics to identify genetic mechanisms underlying the emergence of carbapenem resistant Acinetobacter baumannii (CRAb).</title>
        <authorList>
            <person name="Harris A.D."/>
            <person name="Johnson K.J."/>
            <person name="George J."/>
            <person name="Nadendla S."/>
            <person name="Daugherty S.C."/>
            <person name="Parankush S."/>
            <person name="Sadzewicz L."/>
            <person name="Tallon L."/>
            <person name="Sengamalay N."/>
            <person name="Hazen T.H."/>
            <person name="Rasko D.A."/>
        </authorList>
    </citation>
    <scope>NUCLEOTIDE SEQUENCE [LARGE SCALE GENOMIC DNA]</scope>
    <source>
        <strain evidence="2 3">21072</strain>
    </source>
</reference>
<evidence type="ECO:0000313" key="2">
    <source>
        <dbReference type="EMBL" id="KCY22295.1"/>
    </source>
</evidence>
<dbReference type="Gene3D" id="1.10.287.1080">
    <property type="entry name" value="MazG-like"/>
    <property type="match status" value="1"/>
</dbReference>
<dbReference type="CDD" id="cd11541">
    <property type="entry name" value="NTP-PPase_u4"/>
    <property type="match status" value="1"/>
</dbReference>
<dbReference type="InterPro" id="IPR004518">
    <property type="entry name" value="MazG-like_dom"/>
</dbReference>
<gene>
    <name evidence="2" type="ORF">J596_0336</name>
</gene>
<dbReference type="PATRIC" id="fig|1310697.3.peg.313"/>
<dbReference type="SUPFAM" id="SSF101386">
    <property type="entry name" value="all-alpha NTP pyrophosphatases"/>
    <property type="match status" value="1"/>
</dbReference>
<feature type="domain" description="NTP pyrophosphohydrolase MazG-like" evidence="1">
    <location>
        <begin position="39"/>
        <end position="103"/>
    </location>
</feature>
<dbReference type="GO" id="GO:0016787">
    <property type="term" value="F:hydrolase activity"/>
    <property type="evidence" value="ECO:0007669"/>
    <property type="project" value="UniProtKB-KW"/>
</dbReference>
<evidence type="ECO:0000313" key="3">
    <source>
        <dbReference type="Proteomes" id="UP000027327"/>
    </source>
</evidence>
<evidence type="ECO:0000259" key="1">
    <source>
        <dbReference type="Pfam" id="PF03819"/>
    </source>
</evidence>
<dbReference type="Pfam" id="PF03819">
    <property type="entry name" value="MazG"/>
    <property type="match status" value="1"/>
</dbReference>